<dbReference type="NCBIfam" id="TIGR02196">
    <property type="entry name" value="GlrX_YruB"/>
    <property type="match status" value="1"/>
</dbReference>
<organism evidence="4 5">
    <name type="scientific">Peribacillus deserti</name>
    <dbReference type="NCBI Taxonomy" id="673318"/>
    <lineage>
        <taxon>Bacteria</taxon>
        <taxon>Bacillati</taxon>
        <taxon>Bacillota</taxon>
        <taxon>Bacilli</taxon>
        <taxon>Bacillales</taxon>
        <taxon>Bacillaceae</taxon>
        <taxon>Peribacillus</taxon>
    </lineage>
</organism>
<accession>A0A2N5LZS5</accession>
<name>A0A2N5LZS5_9BACI</name>
<evidence type="ECO:0000256" key="1">
    <source>
        <dbReference type="ARBA" id="ARBA00023157"/>
    </source>
</evidence>
<dbReference type="InterPro" id="IPR036249">
    <property type="entry name" value="Thioredoxin-like_sf"/>
</dbReference>
<dbReference type="InterPro" id="IPR002109">
    <property type="entry name" value="Glutaredoxin"/>
</dbReference>
<dbReference type="InterPro" id="IPR051548">
    <property type="entry name" value="Grx-like_ET"/>
</dbReference>
<dbReference type="PANTHER" id="PTHR34386:SF1">
    <property type="entry name" value="GLUTAREDOXIN-LIKE PROTEIN NRDH"/>
    <property type="match status" value="1"/>
</dbReference>
<dbReference type="CDD" id="cd02976">
    <property type="entry name" value="NrdH"/>
    <property type="match status" value="1"/>
</dbReference>
<dbReference type="OrthoDB" id="9795531at2"/>
<evidence type="ECO:0000313" key="4">
    <source>
        <dbReference type="EMBL" id="PLT27610.1"/>
    </source>
</evidence>
<dbReference type="EMBL" id="PGUY01000089">
    <property type="protein sequence ID" value="PLT27610.1"/>
    <property type="molecule type" value="Genomic_DNA"/>
</dbReference>
<dbReference type="InterPro" id="IPR011911">
    <property type="entry name" value="GlrX_YruB"/>
</dbReference>
<evidence type="ECO:0000256" key="2">
    <source>
        <dbReference type="ARBA" id="ARBA00023284"/>
    </source>
</evidence>
<dbReference type="GO" id="GO:0009055">
    <property type="term" value="F:electron transfer activity"/>
    <property type="evidence" value="ECO:0007669"/>
    <property type="project" value="TreeGrafter"/>
</dbReference>
<dbReference type="PROSITE" id="PS00195">
    <property type="entry name" value="GLUTAREDOXIN_1"/>
    <property type="match status" value="1"/>
</dbReference>
<dbReference type="Pfam" id="PF00462">
    <property type="entry name" value="Glutaredoxin"/>
    <property type="match status" value="1"/>
</dbReference>
<dbReference type="InterPro" id="IPR014025">
    <property type="entry name" value="Glutaredoxin_subgr"/>
</dbReference>
<dbReference type="Gene3D" id="3.40.30.10">
    <property type="entry name" value="Glutaredoxin"/>
    <property type="match status" value="1"/>
</dbReference>
<comment type="caution">
    <text evidence="4">The sequence shown here is derived from an EMBL/GenBank/DDBJ whole genome shotgun (WGS) entry which is preliminary data.</text>
</comment>
<dbReference type="RefSeq" id="WP_101645725.1">
    <property type="nucleotide sequence ID" value="NZ_PGUY01000089.1"/>
</dbReference>
<proteinExistence type="predicted"/>
<dbReference type="Proteomes" id="UP000234748">
    <property type="component" value="Unassembled WGS sequence"/>
</dbReference>
<evidence type="ECO:0000259" key="3">
    <source>
        <dbReference type="Pfam" id="PF00462"/>
    </source>
</evidence>
<dbReference type="PRINTS" id="PR00160">
    <property type="entry name" value="GLUTAREDOXIN"/>
</dbReference>
<dbReference type="GO" id="GO:0045454">
    <property type="term" value="P:cell redox homeostasis"/>
    <property type="evidence" value="ECO:0007669"/>
    <property type="project" value="TreeGrafter"/>
</dbReference>
<evidence type="ECO:0000313" key="5">
    <source>
        <dbReference type="Proteomes" id="UP000234748"/>
    </source>
</evidence>
<gene>
    <name evidence="4" type="ORF">CUU66_22970</name>
</gene>
<dbReference type="SUPFAM" id="SSF52833">
    <property type="entry name" value="Thioredoxin-like"/>
    <property type="match status" value="1"/>
</dbReference>
<keyword evidence="5" id="KW-1185">Reference proteome</keyword>
<dbReference type="InterPro" id="IPR011767">
    <property type="entry name" value="GLR_AS"/>
</dbReference>
<reference evidence="4 5" key="1">
    <citation type="submission" date="2017-11" db="EMBL/GenBank/DDBJ databases">
        <title>Comparitive Functional Genomics of Dry Heat Resistant strains isolated from the Viking Spacecraft.</title>
        <authorList>
            <person name="Seuylemezian A."/>
            <person name="Cooper K."/>
            <person name="Vaishampayan P."/>
        </authorList>
    </citation>
    <scope>NUCLEOTIDE SEQUENCE [LARGE SCALE GENOMIC DNA]</scope>
    <source>
        <strain evidence="4 5">V1-29</strain>
    </source>
</reference>
<feature type="domain" description="Glutaredoxin" evidence="3">
    <location>
        <begin position="5"/>
        <end position="64"/>
    </location>
</feature>
<dbReference type="PROSITE" id="PS51354">
    <property type="entry name" value="GLUTAREDOXIN_2"/>
    <property type="match status" value="1"/>
</dbReference>
<dbReference type="AlphaFoldDB" id="A0A2N5LZS5"/>
<dbReference type="PANTHER" id="PTHR34386">
    <property type="entry name" value="GLUTAREDOXIN"/>
    <property type="match status" value="1"/>
</dbReference>
<sequence length="81" mass="9183">MDNEITVYTTNTCPYCIQAKNFLNEQGLDFTEINVQQDKEAAQRLVDETGQMGVPQIKVNGNWILGFDPQAIMTFVQQDVL</sequence>
<keyword evidence="1" id="KW-1015">Disulfide bond</keyword>
<protein>
    <submittedName>
        <fullName evidence="4">NrdH-redoxin</fullName>
    </submittedName>
</protein>
<keyword evidence="2" id="KW-0676">Redox-active center</keyword>